<reference evidence="2 3" key="1">
    <citation type="submission" date="2015-02" db="EMBL/GenBank/DDBJ databases">
        <title>Genome sequence of thermotolerant Streptomyces cyaneogriseus subsp. Noncyanogenus NMWT1, the producer of nematocidal antibiotics nemadectin.</title>
        <authorList>
            <person name="Wang H."/>
            <person name="Li C."/>
            <person name="Xiang W."/>
            <person name="Wang X."/>
        </authorList>
    </citation>
    <scope>NUCLEOTIDE SEQUENCE [LARGE SCALE GENOMIC DNA]</scope>
    <source>
        <strain evidence="2 3">NMWT 1</strain>
    </source>
</reference>
<gene>
    <name evidence="2" type="ORF">TU94_08540</name>
</gene>
<dbReference type="EMBL" id="CP010849">
    <property type="protein sequence ID" value="AJP01536.1"/>
    <property type="molecule type" value="Genomic_DNA"/>
</dbReference>
<dbReference type="AlphaFoldDB" id="A0A0C5GBK0"/>
<proteinExistence type="predicted"/>
<sequence>MPPETRRRAISAAWAGSCLLAALWLTWLSQPTNTAVARFIVARLTPASGQSLVRKAYPARRTGRRRRSRRGDVGVRAPHVTCEGP</sequence>
<protein>
    <submittedName>
        <fullName evidence="2">Uncharacterized protein</fullName>
    </submittedName>
</protein>
<feature type="region of interest" description="Disordered" evidence="1">
    <location>
        <begin position="56"/>
        <end position="85"/>
    </location>
</feature>
<feature type="compositionally biased region" description="Basic residues" evidence="1">
    <location>
        <begin position="57"/>
        <end position="69"/>
    </location>
</feature>
<evidence type="ECO:0000313" key="3">
    <source>
        <dbReference type="Proteomes" id="UP000032234"/>
    </source>
</evidence>
<evidence type="ECO:0000256" key="1">
    <source>
        <dbReference type="SAM" id="MobiDB-lite"/>
    </source>
</evidence>
<name>A0A0C5GBK0_9ACTN</name>
<dbReference type="HOGENOM" id="CLU_2511151_0_0_11"/>
<evidence type="ECO:0000313" key="2">
    <source>
        <dbReference type="EMBL" id="AJP01536.1"/>
    </source>
</evidence>
<dbReference type="Proteomes" id="UP000032234">
    <property type="component" value="Chromosome"/>
</dbReference>
<keyword evidence="3" id="KW-1185">Reference proteome</keyword>
<dbReference type="KEGG" id="scw:TU94_08540"/>
<accession>A0A0C5GBK0</accession>
<organism evidence="2 3">
    <name type="scientific">Streptomyces cyaneogriseus subsp. noncyanogenus</name>
    <dbReference type="NCBI Taxonomy" id="477245"/>
    <lineage>
        <taxon>Bacteria</taxon>
        <taxon>Bacillati</taxon>
        <taxon>Actinomycetota</taxon>
        <taxon>Actinomycetes</taxon>
        <taxon>Kitasatosporales</taxon>
        <taxon>Streptomycetaceae</taxon>
        <taxon>Streptomyces</taxon>
    </lineage>
</organism>